<reference evidence="6" key="1">
    <citation type="submission" date="2022-07" db="EMBL/GenBank/DDBJ databases">
        <title>Phylogenomic reconstructions and comparative analyses of Kickxellomycotina fungi.</title>
        <authorList>
            <person name="Reynolds N.K."/>
            <person name="Stajich J.E."/>
            <person name="Barry K."/>
            <person name="Grigoriev I.V."/>
            <person name="Crous P."/>
            <person name="Smith M.E."/>
        </authorList>
    </citation>
    <scope>NUCLEOTIDE SEQUENCE</scope>
    <source>
        <strain evidence="6">RSA 1196</strain>
    </source>
</reference>
<dbReference type="PANTHER" id="PTHR12857">
    <property type="entry name" value="CXXC MOTIF CONTAINING ZINC BINDING PROTEIN"/>
    <property type="match status" value="1"/>
</dbReference>
<keyword evidence="3" id="KW-0862">Zinc</keyword>
<dbReference type="Proteomes" id="UP001150925">
    <property type="component" value="Unassembled WGS sequence"/>
</dbReference>
<dbReference type="EMBL" id="JANBPY010000948">
    <property type="protein sequence ID" value="KAJ1962552.1"/>
    <property type="molecule type" value="Genomic_DNA"/>
</dbReference>
<organism evidence="6 7">
    <name type="scientific">Dispira parvispora</name>
    <dbReference type="NCBI Taxonomy" id="1520584"/>
    <lineage>
        <taxon>Eukaryota</taxon>
        <taxon>Fungi</taxon>
        <taxon>Fungi incertae sedis</taxon>
        <taxon>Zoopagomycota</taxon>
        <taxon>Kickxellomycotina</taxon>
        <taxon>Dimargaritomycetes</taxon>
        <taxon>Dimargaritales</taxon>
        <taxon>Dimargaritaceae</taxon>
        <taxon>Dispira</taxon>
    </lineage>
</organism>
<evidence type="ECO:0000256" key="2">
    <source>
        <dbReference type="ARBA" id="ARBA00022723"/>
    </source>
</evidence>
<evidence type="ECO:0000256" key="1">
    <source>
        <dbReference type="ARBA" id="ARBA00007818"/>
    </source>
</evidence>
<feature type="compositionally biased region" description="Pro residues" evidence="4">
    <location>
        <begin position="165"/>
        <end position="182"/>
    </location>
</feature>
<evidence type="ECO:0000313" key="6">
    <source>
        <dbReference type="EMBL" id="KAJ1962552.1"/>
    </source>
</evidence>
<feature type="chain" id="PRO_5040749876" evidence="5">
    <location>
        <begin position="24"/>
        <end position="376"/>
    </location>
</feature>
<keyword evidence="2" id="KW-0479">Metal-binding</keyword>
<accession>A0A9W8AND6</accession>
<proteinExistence type="inferred from homology"/>
<dbReference type="InterPro" id="IPR008584">
    <property type="entry name" value="CXXC_Zn-binding_euk"/>
</dbReference>
<comment type="similarity">
    <text evidence="1">Belongs to the UPF0587 family.</text>
</comment>
<protein>
    <submittedName>
        <fullName evidence="6">Uncharacterized protein</fullName>
    </submittedName>
</protein>
<evidence type="ECO:0000256" key="3">
    <source>
        <dbReference type="ARBA" id="ARBA00022833"/>
    </source>
</evidence>
<dbReference type="OrthoDB" id="10248838at2759"/>
<comment type="caution">
    <text evidence="6">The sequence shown here is derived from an EMBL/GenBank/DDBJ whole genome shotgun (WGS) entry which is preliminary data.</text>
</comment>
<name>A0A9W8AND6_9FUNG</name>
<feature type="region of interest" description="Disordered" evidence="4">
    <location>
        <begin position="43"/>
        <end position="182"/>
    </location>
</feature>
<dbReference type="SUPFAM" id="SSF141678">
    <property type="entry name" value="MAL13P1.257-like"/>
    <property type="match status" value="1"/>
</dbReference>
<keyword evidence="5" id="KW-0732">Signal</keyword>
<feature type="signal peptide" evidence="5">
    <location>
        <begin position="1"/>
        <end position="23"/>
    </location>
</feature>
<dbReference type="PANTHER" id="PTHR12857:SF0">
    <property type="entry name" value="CXXC MOTIF CONTAINING ZINC BINDING PROTEIN"/>
    <property type="match status" value="1"/>
</dbReference>
<evidence type="ECO:0000313" key="7">
    <source>
        <dbReference type="Proteomes" id="UP001150925"/>
    </source>
</evidence>
<evidence type="ECO:0000256" key="4">
    <source>
        <dbReference type="SAM" id="MobiDB-lite"/>
    </source>
</evidence>
<keyword evidence="7" id="KW-1185">Reference proteome</keyword>
<feature type="compositionally biased region" description="Low complexity" evidence="4">
    <location>
        <begin position="151"/>
        <end position="164"/>
    </location>
</feature>
<sequence length="376" mass="42660">MKVLYGICISAVALTLIAQQATANPLGKLLDNVVCLDVEALNEGPSSSSTCLGKDGHRKTHHRSGYHGHSYKHKSDHQEKHPETKPKQPEYYPQEHPETKPKQPEHYPQQHPETKPKQPEYYPQEHPETKPKKQEHYPQQHPEPQPKKQPEQYPKQYPESYPQQNPLPFPQQNPLPFPQQNPLPIPQQNPIPFPQETPVGSHQRIDTNRAYRSRLTMVKLQLSIKADLTNVTDLAPLDPSYDFHFKIKCSSCQEVSSNWITMNQVDTNAISGSRGEANLVMRCKFCKREGSASFVKGTLRAYQAEQSGRFAPLIQMECRGLEPVECQLTDGWRAVGTDSNAEFDEVDLSEGMWADYDEKAGNEVSVMDAECQITKA</sequence>
<gene>
    <name evidence="6" type="ORF">IWQ62_003492</name>
</gene>
<evidence type="ECO:0000256" key="5">
    <source>
        <dbReference type="SAM" id="SignalP"/>
    </source>
</evidence>
<dbReference type="GO" id="GO:0008270">
    <property type="term" value="F:zinc ion binding"/>
    <property type="evidence" value="ECO:0007669"/>
    <property type="project" value="TreeGrafter"/>
</dbReference>
<dbReference type="Pfam" id="PF05907">
    <property type="entry name" value="CXXC_Zn-b_euk"/>
    <property type="match status" value="1"/>
</dbReference>
<feature type="compositionally biased region" description="Basic residues" evidence="4">
    <location>
        <begin position="56"/>
        <end position="75"/>
    </location>
</feature>
<feature type="compositionally biased region" description="Basic and acidic residues" evidence="4">
    <location>
        <begin position="76"/>
        <end position="105"/>
    </location>
</feature>
<feature type="compositionally biased region" description="Basic and acidic residues" evidence="4">
    <location>
        <begin position="112"/>
        <end position="150"/>
    </location>
</feature>
<dbReference type="AlphaFoldDB" id="A0A9W8AND6"/>